<protein>
    <recommendedName>
        <fullName evidence="4">EF-hand domain-containing protein</fullName>
    </recommendedName>
</protein>
<dbReference type="InterPro" id="IPR018247">
    <property type="entry name" value="EF_Hand_1_Ca_BS"/>
</dbReference>
<comment type="caution">
    <text evidence="2">The sequence shown here is derived from an EMBL/GenBank/DDBJ whole genome shotgun (WGS) entry which is preliminary data.</text>
</comment>
<feature type="signal peptide" evidence="1">
    <location>
        <begin position="1"/>
        <end position="30"/>
    </location>
</feature>
<keyword evidence="1" id="KW-0732">Signal</keyword>
<gene>
    <name evidence="2" type="ORF">N803_05700</name>
</gene>
<keyword evidence="3" id="KW-1185">Reference proteome</keyword>
<dbReference type="eggNOG" id="ENOG5031Q4U">
    <property type="taxonomic scope" value="Bacteria"/>
</dbReference>
<proteinExistence type="predicted"/>
<reference evidence="2 3" key="1">
    <citation type="submission" date="2013-08" db="EMBL/GenBank/DDBJ databases">
        <title>The genome sequence of Knoellia subterranea.</title>
        <authorList>
            <person name="Zhu W."/>
            <person name="Wang G."/>
        </authorList>
    </citation>
    <scope>NUCLEOTIDE SEQUENCE [LARGE SCALE GENOMIC DNA]</scope>
    <source>
        <strain evidence="2 3">KCTC 19937</strain>
    </source>
</reference>
<evidence type="ECO:0000313" key="3">
    <source>
        <dbReference type="Proteomes" id="UP000030011"/>
    </source>
</evidence>
<evidence type="ECO:0008006" key="4">
    <source>
        <dbReference type="Google" id="ProtNLM"/>
    </source>
</evidence>
<evidence type="ECO:0000256" key="1">
    <source>
        <dbReference type="SAM" id="SignalP"/>
    </source>
</evidence>
<dbReference type="EMBL" id="AVPK01000011">
    <property type="protein sequence ID" value="KGN36438.1"/>
    <property type="molecule type" value="Genomic_DNA"/>
</dbReference>
<sequence>MKKMTTALTALTVTAALGGTYAATAGGASAAPGPGHRDRHDAAKSVDVEILAPARGDNAGIAGAGWFVDLDIEFDDTSLAGTGFTANQLTGPAAHNNTAPFPGSFSTGADDRMPGLVVLTSTTNSTLPGFSGPGTNLANLFNLTGVTDRSKNDVELWDTWIVGAPIAGKDVTTTLTVAVIDDLNHDGIYNDAPAVVTDQNADGRIDRRDLEAIGVASKVETVDFRINGAPA</sequence>
<accession>A0A0A0JH28</accession>
<name>A0A0A0JH28_9MICO</name>
<dbReference type="RefSeq" id="WP_035906938.1">
    <property type="nucleotide sequence ID" value="NZ_AVPK01000011.1"/>
</dbReference>
<dbReference type="AlphaFoldDB" id="A0A0A0JH28"/>
<evidence type="ECO:0000313" key="2">
    <source>
        <dbReference type="EMBL" id="KGN36438.1"/>
    </source>
</evidence>
<dbReference type="STRING" id="1385521.N803_05700"/>
<organism evidence="2 3">
    <name type="scientific">Knoellia subterranea KCTC 19937</name>
    <dbReference type="NCBI Taxonomy" id="1385521"/>
    <lineage>
        <taxon>Bacteria</taxon>
        <taxon>Bacillati</taxon>
        <taxon>Actinomycetota</taxon>
        <taxon>Actinomycetes</taxon>
        <taxon>Micrococcales</taxon>
        <taxon>Intrasporangiaceae</taxon>
        <taxon>Knoellia</taxon>
    </lineage>
</organism>
<feature type="chain" id="PRO_5001964359" description="EF-hand domain-containing protein" evidence="1">
    <location>
        <begin position="31"/>
        <end position="231"/>
    </location>
</feature>
<dbReference type="Proteomes" id="UP000030011">
    <property type="component" value="Unassembled WGS sequence"/>
</dbReference>
<dbReference type="PROSITE" id="PS00018">
    <property type="entry name" value="EF_HAND_1"/>
    <property type="match status" value="1"/>
</dbReference>